<reference evidence="1" key="1">
    <citation type="submission" date="2005-02" db="EMBL/GenBank/DDBJ databases">
        <title>Comparison of the gene clusters for the biosynthesis of aminoglycoside antibiotics gentamicin (Micromonospora echinospora DSM 43036), fortimicin (Micromonospora olivasterospora DSM 43868), kanamycin (Streptomyces kanamyceticus DSM 40500) and istamycin (Streptomyces tenjimariensis ATCC 31603).</title>
        <authorList>
            <person name="Aboshanab K.M."/>
            <person name="Schmidt-Beissner H."/>
            <person name="Wehmeier U.F."/>
            <person name="Welzel K."/>
            <person name="Vente A."/>
            <person name="Piepersberg W."/>
        </authorList>
    </citation>
    <scope>NUCLEOTIDE SEQUENCE</scope>
    <source>
        <strain evidence="1">ATCC 31603</strain>
    </source>
</reference>
<accession>Q2UZB7</accession>
<dbReference type="InterPro" id="IPR045993">
    <property type="entry name" value="DUF5949"/>
</dbReference>
<protein>
    <submittedName>
        <fullName evidence="1">Uncharacterized protein</fullName>
    </submittedName>
</protein>
<organism evidence="1">
    <name type="scientific">Streptomyces tenjimariensis</name>
    <dbReference type="NCBI Taxonomy" id="29308"/>
    <lineage>
        <taxon>Bacteria</taxon>
        <taxon>Bacillati</taxon>
        <taxon>Actinomycetota</taxon>
        <taxon>Actinomycetes</taxon>
        <taxon>Kitasatosporales</taxon>
        <taxon>Streptomycetaceae</taxon>
        <taxon>Streptomyces</taxon>
    </lineage>
</organism>
<proteinExistence type="predicted"/>
<dbReference type="EMBL" id="AJ845083">
    <property type="protein sequence ID" value="CAI59987.1"/>
    <property type="molecule type" value="Genomic_DNA"/>
</dbReference>
<evidence type="ECO:0000313" key="1">
    <source>
        <dbReference type="EMBL" id="CAI59987.1"/>
    </source>
</evidence>
<name>Q2UZB7_9ACTN</name>
<sequence>MTSTTAVSPEQRRSPVGTLTVIPWVSEPTPEDPGTPMLMVYSLGDGPEGPEAAVASLRATLEQMGLSVGERLTDLAKDSRIPVTLLVEAQQAVLTLPFMKVQCPVPPEWQAAAHTKGQVYLIFALRPWPEAVPGQEVPAETLRAFVSDDGMLEGAAHCLAPVMRVRT</sequence>
<dbReference type="AlphaFoldDB" id="Q2UZB7"/>
<dbReference type="Pfam" id="PF19374">
    <property type="entry name" value="DUF5949"/>
    <property type="match status" value="1"/>
</dbReference>